<keyword evidence="2 4" id="KW-0479">Metal-binding</keyword>
<keyword evidence="5" id="KW-0472">Membrane</keyword>
<dbReference type="InterPro" id="IPR015170">
    <property type="entry name" value="DUF1924_SHP"/>
</dbReference>
<accession>Q2RPG6</accession>
<dbReference type="HOGENOM" id="CLU_1000407_0_0_5"/>
<dbReference type="Pfam" id="PF09086">
    <property type="entry name" value="DUF1924"/>
    <property type="match status" value="1"/>
</dbReference>
<dbReference type="SUPFAM" id="SSF46626">
    <property type="entry name" value="Cytochrome c"/>
    <property type="match status" value="1"/>
</dbReference>
<dbReference type="InterPro" id="IPR009056">
    <property type="entry name" value="Cyt_c-like_dom"/>
</dbReference>
<feature type="domain" description="Cytochrome c" evidence="6">
    <location>
        <begin position="206"/>
        <end position="298"/>
    </location>
</feature>
<dbReference type="PATRIC" id="fig|269796.9.peg.3297"/>
<dbReference type="eggNOG" id="COG2010">
    <property type="taxonomic scope" value="Bacteria"/>
</dbReference>
<evidence type="ECO:0000259" key="6">
    <source>
        <dbReference type="PROSITE" id="PS51007"/>
    </source>
</evidence>
<dbReference type="GO" id="GO:0009055">
    <property type="term" value="F:electron transfer activity"/>
    <property type="evidence" value="ECO:0007669"/>
    <property type="project" value="InterPro"/>
</dbReference>
<feature type="transmembrane region" description="Helical" evidence="5">
    <location>
        <begin position="81"/>
        <end position="102"/>
    </location>
</feature>
<dbReference type="GO" id="GO:0022904">
    <property type="term" value="P:respiratory electron transport chain"/>
    <property type="evidence" value="ECO:0007669"/>
    <property type="project" value="InterPro"/>
</dbReference>
<evidence type="ECO:0000256" key="1">
    <source>
        <dbReference type="ARBA" id="ARBA00022617"/>
    </source>
</evidence>
<dbReference type="PROSITE" id="PS51007">
    <property type="entry name" value="CYTC"/>
    <property type="match status" value="1"/>
</dbReference>
<evidence type="ECO:0000256" key="5">
    <source>
        <dbReference type="SAM" id="Phobius"/>
    </source>
</evidence>
<dbReference type="SUPFAM" id="SSF81342">
    <property type="entry name" value="Transmembrane di-heme cytochromes"/>
    <property type="match status" value="1"/>
</dbReference>
<evidence type="ECO:0000256" key="3">
    <source>
        <dbReference type="ARBA" id="ARBA00023004"/>
    </source>
</evidence>
<gene>
    <name evidence="7" type="ordered locus">Rru_A3184</name>
</gene>
<dbReference type="GO" id="GO:0020037">
    <property type="term" value="F:heme binding"/>
    <property type="evidence" value="ECO:0007669"/>
    <property type="project" value="InterPro"/>
</dbReference>
<protein>
    <recommendedName>
        <fullName evidence="6">Cytochrome c domain-containing protein</fullName>
    </recommendedName>
</protein>
<dbReference type="AlphaFoldDB" id="Q2RPG6"/>
<proteinExistence type="predicted"/>
<reference evidence="7 8" key="1">
    <citation type="journal article" date="2011" name="Stand. Genomic Sci.">
        <title>Complete genome sequence of Rhodospirillum rubrum type strain (S1).</title>
        <authorList>
            <person name="Munk A.C."/>
            <person name="Copeland A."/>
            <person name="Lucas S."/>
            <person name="Lapidus A."/>
            <person name="Del Rio T.G."/>
            <person name="Barry K."/>
            <person name="Detter J.C."/>
            <person name="Hammon N."/>
            <person name="Israni S."/>
            <person name="Pitluck S."/>
            <person name="Brettin T."/>
            <person name="Bruce D."/>
            <person name="Han C."/>
            <person name="Tapia R."/>
            <person name="Gilna P."/>
            <person name="Schmutz J."/>
            <person name="Larimer F."/>
            <person name="Land M."/>
            <person name="Kyrpides N.C."/>
            <person name="Mavromatis K."/>
            <person name="Richardson P."/>
            <person name="Rohde M."/>
            <person name="Goker M."/>
            <person name="Klenk H.P."/>
            <person name="Zhang Y."/>
            <person name="Roberts G.P."/>
            <person name="Reslewic S."/>
            <person name="Schwartz D.C."/>
        </authorList>
    </citation>
    <scope>NUCLEOTIDE SEQUENCE [LARGE SCALE GENOMIC DNA]</scope>
    <source>
        <strain evidence="8">ATCC 11170 / ATH 1.1.1 / DSM 467 / LMG 4362 / NCIMB 8255 / S1</strain>
    </source>
</reference>
<dbReference type="Gene3D" id="1.10.760.10">
    <property type="entry name" value="Cytochrome c-like domain"/>
    <property type="match status" value="1"/>
</dbReference>
<feature type="transmembrane region" description="Helical" evidence="5">
    <location>
        <begin position="122"/>
        <end position="141"/>
    </location>
</feature>
<dbReference type="EMBL" id="CP000230">
    <property type="protein sequence ID" value="ABC23979.1"/>
    <property type="molecule type" value="Genomic_DNA"/>
</dbReference>
<feature type="transmembrane region" description="Helical" evidence="5">
    <location>
        <begin position="35"/>
        <end position="60"/>
    </location>
</feature>
<evidence type="ECO:0000313" key="8">
    <source>
        <dbReference type="Proteomes" id="UP000001929"/>
    </source>
</evidence>
<keyword evidence="5" id="KW-0812">Transmembrane</keyword>
<keyword evidence="8" id="KW-1185">Reference proteome</keyword>
<dbReference type="GO" id="GO:0016020">
    <property type="term" value="C:membrane"/>
    <property type="evidence" value="ECO:0007669"/>
    <property type="project" value="InterPro"/>
</dbReference>
<dbReference type="EnsemblBacteria" id="ABC23979">
    <property type="protein sequence ID" value="ABC23979"/>
    <property type="gene ID" value="Rru_A3184"/>
</dbReference>
<dbReference type="InterPro" id="IPR016174">
    <property type="entry name" value="Di-haem_cyt_TM"/>
</dbReference>
<name>Q2RPG6_RHORT</name>
<dbReference type="GO" id="GO:0046872">
    <property type="term" value="F:metal ion binding"/>
    <property type="evidence" value="ECO:0007669"/>
    <property type="project" value="UniProtKB-KW"/>
</dbReference>
<keyword evidence="1 4" id="KW-0349">Heme</keyword>
<feature type="transmembrane region" description="Helical" evidence="5">
    <location>
        <begin position="153"/>
        <end position="175"/>
    </location>
</feature>
<organism evidence="7 8">
    <name type="scientific">Rhodospirillum rubrum (strain ATCC 11170 / ATH 1.1.1 / DSM 467 / LMG 4362 / NCIMB 8255 / S1)</name>
    <dbReference type="NCBI Taxonomy" id="269796"/>
    <lineage>
        <taxon>Bacteria</taxon>
        <taxon>Pseudomonadati</taxon>
        <taxon>Pseudomonadota</taxon>
        <taxon>Alphaproteobacteria</taxon>
        <taxon>Rhodospirillales</taxon>
        <taxon>Rhodospirillaceae</taxon>
        <taxon>Rhodospirillum</taxon>
    </lineage>
</organism>
<dbReference type="RefSeq" id="WP_011390932.1">
    <property type="nucleotide sequence ID" value="NC_007643.1"/>
</dbReference>
<evidence type="ECO:0000256" key="4">
    <source>
        <dbReference type="PROSITE-ProRule" id="PRU00433"/>
    </source>
</evidence>
<keyword evidence="3 4" id="KW-0408">Iron</keyword>
<dbReference type="KEGG" id="rru:Rru_A3184"/>
<keyword evidence="5" id="KW-1133">Transmembrane helix</keyword>
<dbReference type="InterPro" id="IPR036909">
    <property type="entry name" value="Cyt_c-like_dom_sf"/>
</dbReference>
<evidence type="ECO:0000313" key="7">
    <source>
        <dbReference type="EMBL" id="ABC23979.1"/>
    </source>
</evidence>
<evidence type="ECO:0000256" key="2">
    <source>
        <dbReference type="ARBA" id="ARBA00022723"/>
    </source>
</evidence>
<dbReference type="STRING" id="269796.Rru_A3184"/>
<dbReference type="Proteomes" id="UP000001929">
    <property type="component" value="Chromosome"/>
</dbReference>
<sequence>MSGRGLWRLWHAALLGSGVVAYLTADEDTYRMHQAAGYLFVVLILGRLIAALAGSGAFALRRPARLSAQGRPGVRASLRPLLPWMTAGLLLVLGLAGLSGVGADWSKAFKGVHEILGEVTPWVVFAHVVLVVAVFAGPLAGRKARRRPMGGGSRVLPGLCLAAALATGLASGLAASRPAWAGPPQDAVLAVLAERARAAEGAFAGFDSRRGEALYRALSTNDPELTSCAACHGVDPRAAGRHVKSGRAIEPVAVSANPERFGDIAKVDKRFTRDCKAVLGRACTALEQGDYARFLIER</sequence>